<accession>A0A1T4K4Q4</accession>
<organism evidence="2 3">
    <name type="scientific">Cetobacterium ceti</name>
    <dbReference type="NCBI Taxonomy" id="180163"/>
    <lineage>
        <taxon>Bacteria</taxon>
        <taxon>Fusobacteriati</taxon>
        <taxon>Fusobacteriota</taxon>
        <taxon>Fusobacteriia</taxon>
        <taxon>Fusobacteriales</taxon>
        <taxon>Fusobacteriaceae</taxon>
        <taxon>Cetobacterium</taxon>
    </lineage>
</organism>
<gene>
    <name evidence="2" type="ORF">SAMN02745174_00302</name>
</gene>
<dbReference type="AlphaFoldDB" id="A0A1T4K4Q4"/>
<dbReference type="GO" id="GO:0004540">
    <property type="term" value="F:RNA nuclease activity"/>
    <property type="evidence" value="ECO:0007669"/>
    <property type="project" value="InterPro"/>
</dbReference>
<dbReference type="OrthoDB" id="9800236at2"/>
<reference evidence="2 3" key="1">
    <citation type="submission" date="2017-02" db="EMBL/GenBank/DDBJ databases">
        <authorList>
            <person name="Peterson S.W."/>
        </authorList>
    </citation>
    <scope>NUCLEOTIDE SEQUENCE [LARGE SCALE GENOMIC DNA]</scope>
    <source>
        <strain evidence="2 3">ATCC 700028</strain>
    </source>
</reference>
<dbReference type="InterPro" id="IPR021139">
    <property type="entry name" value="NYN"/>
</dbReference>
<protein>
    <submittedName>
        <fullName evidence="2">NYN domain-containing protein</fullName>
    </submittedName>
</protein>
<proteinExistence type="predicted"/>
<evidence type="ECO:0000313" key="3">
    <source>
        <dbReference type="Proteomes" id="UP000191153"/>
    </source>
</evidence>
<feature type="domain" description="NYN" evidence="1">
    <location>
        <begin position="22"/>
        <end position="142"/>
    </location>
</feature>
<evidence type="ECO:0000259" key="1">
    <source>
        <dbReference type="Pfam" id="PF01936"/>
    </source>
</evidence>
<dbReference type="STRING" id="180163.SAMN02745174_00302"/>
<sequence>MERVLVVLDYFNFQEGIIKKYGEFNYNFFLEYLSNLEEGRKLIDAYGYIKLDYYDENTKMEEINIIEANGFLIKRKINYSREDIENNFYETSIIIEILKTVKELNIEIVVFLTRNTIYYPLFKYLRDIGIRVEIASIENFENEKLNGISQGIISVDEFLMEKEV</sequence>
<dbReference type="EMBL" id="FUWX01000004">
    <property type="protein sequence ID" value="SJZ37411.1"/>
    <property type="molecule type" value="Genomic_DNA"/>
</dbReference>
<evidence type="ECO:0000313" key="2">
    <source>
        <dbReference type="EMBL" id="SJZ37411.1"/>
    </source>
</evidence>
<dbReference type="RefSeq" id="WP_078692843.1">
    <property type="nucleotide sequence ID" value="NZ_FUWX01000004.1"/>
</dbReference>
<name>A0A1T4K4Q4_9FUSO</name>
<dbReference type="Proteomes" id="UP000191153">
    <property type="component" value="Unassembled WGS sequence"/>
</dbReference>
<dbReference type="Gene3D" id="3.40.50.1010">
    <property type="entry name" value="5'-nuclease"/>
    <property type="match status" value="1"/>
</dbReference>
<keyword evidence="3" id="KW-1185">Reference proteome</keyword>
<dbReference type="Pfam" id="PF01936">
    <property type="entry name" value="NYN"/>
    <property type="match status" value="1"/>
</dbReference>